<keyword evidence="3 6" id="KW-0540">Nuclease</keyword>
<evidence type="ECO:0000256" key="3">
    <source>
        <dbReference type="ARBA" id="ARBA00022722"/>
    </source>
</evidence>
<evidence type="ECO:0000313" key="7">
    <source>
        <dbReference type="EMBL" id="HIW84270.1"/>
    </source>
</evidence>
<dbReference type="SUPFAM" id="SSF116842">
    <property type="entry name" value="XseB-like"/>
    <property type="match status" value="1"/>
</dbReference>
<comment type="catalytic activity">
    <reaction evidence="6">
        <text>Exonucleolytic cleavage in either 5'- to 3'- or 3'- to 5'-direction to yield nucleoside 5'-phosphates.</text>
        <dbReference type="EC" id="3.1.11.6"/>
    </reaction>
</comment>
<comment type="similarity">
    <text evidence="1 6">Belongs to the XseB family.</text>
</comment>
<dbReference type="InterPro" id="IPR003761">
    <property type="entry name" value="Exonuc_VII_S"/>
</dbReference>
<dbReference type="Proteomes" id="UP000824263">
    <property type="component" value="Unassembled WGS sequence"/>
</dbReference>
<reference evidence="7" key="2">
    <citation type="submission" date="2021-04" db="EMBL/GenBank/DDBJ databases">
        <authorList>
            <person name="Gilroy R."/>
        </authorList>
    </citation>
    <scope>NUCLEOTIDE SEQUENCE</scope>
    <source>
        <strain evidence="7">ChiSxjej1B13-11762</strain>
    </source>
</reference>
<dbReference type="InterPro" id="IPR037004">
    <property type="entry name" value="Exonuc_VII_ssu_sf"/>
</dbReference>
<comment type="caution">
    <text evidence="7">The sequence shown here is derived from an EMBL/GenBank/DDBJ whole genome shotgun (WGS) entry which is preliminary data.</text>
</comment>
<protein>
    <recommendedName>
        <fullName evidence="6">Exodeoxyribonuclease 7 small subunit</fullName>
        <ecNumber evidence="6">3.1.11.6</ecNumber>
    </recommendedName>
    <alternativeName>
        <fullName evidence="6">Exodeoxyribonuclease VII small subunit</fullName>
        <shortName evidence="6">Exonuclease VII small subunit</shortName>
    </alternativeName>
</protein>
<sequence length="77" mass="9142">MAEKREEQKQEETLDQTFTKLEEVIRKMEAEDISLEESFALYHKGMDMLKSCSDKIDTIEKKMLVLDEEGEVHEFEQ</sequence>
<dbReference type="GO" id="GO:0006308">
    <property type="term" value="P:DNA catabolic process"/>
    <property type="evidence" value="ECO:0007669"/>
    <property type="project" value="UniProtKB-UniRule"/>
</dbReference>
<evidence type="ECO:0000313" key="8">
    <source>
        <dbReference type="Proteomes" id="UP000824263"/>
    </source>
</evidence>
<dbReference type="GO" id="GO:0008855">
    <property type="term" value="F:exodeoxyribonuclease VII activity"/>
    <property type="evidence" value="ECO:0007669"/>
    <property type="project" value="UniProtKB-UniRule"/>
</dbReference>
<dbReference type="GO" id="GO:0005829">
    <property type="term" value="C:cytosol"/>
    <property type="evidence" value="ECO:0007669"/>
    <property type="project" value="TreeGrafter"/>
</dbReference>
<proteinExistence type="inferred from homology"/>
<dbReference type="Pfam" id="PF02609">
    <property type="entry name" value="Exonuc_VII_S"/>
    <property type="match status" value="1"/>
</dbReference>
<evidence type="ECO:0000256" key="1">
    <source>
        <dbReference type="ARBA" id="ARBA00009998"/>
    </source>
</evidence>
<keyword evidence="5 6" id="KW-0269">Exonuclease</keyword>
<comment type="subunit">
    <text evidence="6">Heterooligomer composed of large and small subunits.</text>
</comment>
<comment type="function">
    <text evidence="6">Bidirectionally degrades single-stranded DNA into large acid-insoluble oligonucleotides, which are then degraded further into small acid-soluble oligonucleotides.</text>
</comment>
<dbReference type="HAMAP" id="MF_00337">
    <property type="entry name" value="Exonuc_7_S"/>
    <property type="match status" value="1"/>
</dbReference>
<dbReference type="PANTHER" id="PTHR34137:SF1">
    <property type="entry name" value="EXODEOXYRIBONUCLEASE 7 SMALL SUBUNIT"/>
    <property type="match status" value="1"/>
</dbReference>
<dbReference type="AlphaFoldDB" id="A0A9D1UF78"/>
<dbReference type="PANTHER" id="PTHR34137">
    <property type="entry name" value="EXODEOXYRIBONUCLEASE 7 SMALL SUBUNIT"/>
    <property type="match status" value="1"/>
</dbReference>
<evidence type="ECO:0000256" key="2">
    <source>
        <dbReference type="ARBA" id="ARBA00022490"/>
    </source>
</evidence>
<dbReference type="NCBIfam" id="TIGR01280">
    <property type="entry name" value="xseB"/>
    <property type="match status" value="1"/>
</dbReference>
<keyword evidence="4 6" id="KW-0378">Hydrolase</keyword>
<name>A0A9D1UF78_9FIRM</name>
<dbReference type="GO" id="GO:0009318">
    <property type="term" value="C:exodeoxyribonuclease VII complex"/>
    <property type="evidence" value="ECO:0007669"/>
    <property type="project" value="UniProtKB-UniRule"/>
</dbReference>
<accession>A0A9D1UF78</accession>
<keyword evidence="2 6" id="KW-0963">Cytoplasm</keyword>
<dbReference type="Gene3D" id="1.10.287.1040">
    <property type="entry name" value="Exonuclease VII, small subunit"/>
    <property type="match status" value="1"/>
</dbReference>
<evidence type="ECO:0000256" key="6">
    <source>
        <dbReference type="HAMAP-Rule" id="MF_00337"/>
    </source>
</evidence>
<comment type="subcellular location">
    <subcellularLocation>
        <location evidence="6">Cytoplasm</location>
    </subcellularLocation>
</comment>
<dbReference type="EC" id="3.1.11.6" evidence="6"/>
<evidence type="ECO:0000256" key="4">
    <source>
        <dbReference type="ARBA" id="ARBA00022801"/>
    </source>
</evidence>
<evidence type="ECO:0000256" key="5">
    <source>
        <dbReference type="ARBA" id="ARBA00022839"/>
    </source>
</evidence>
<gene>
    <name evidence="6 7" type="primary">xseB</name>
    <name evidence="7" type="ORF">H9873_08105</name>
</gene>
<organism evidence="7 8">
    <name type="scientific">Candidatus Dorea gallistercoris</name>
    <dbReference type="NCBI Taxonomy" id="2838542"/>
    <lineage>
        <taxon>Bacteria</taxon>
        <taxon>Bacillati</taxon>
        <taxon>Bacillota</taxon>
        <taxon>Clostridia</taxon>
        <taxon>Lachnospirales</taxon>
        <taxon>Lachnospiraceae</taxon>
        <taxon>Dorea</taxon>
    </lineage>
</organism>
<reference evidence="7" key="1">
    <citation type="journal article" date="2021" name="PeerJ">
        <title>Extensive microbial diversity within the chicken gut microbiome revealed by metagenomics and culture.</title>
        <authorList>
            <person name="Gilroy R."/>
            <person name="Ravi A."/>
            <person name="Getino M."/>
            <person name="Pursley I."/>
            <person name="Horton D.L."/>
            <person name="Alikhan N.F."/>
            <person name="Baker D."/>
            <person name="Gharbi K."/>
            <person name="Hall N."/>
            <person name="Watson M."/>
            <person name="Adriaenssens E.M."/>
            <person name="Foster-Nyarko E."/>
            <person name="Jarju S."/>
            <person name="Secka A."/>
            <person name="Antonio M."/>
            <person name="Oren A."/>
            <person name="Chaudhuri R.R."/>
            <person name="La Ragione R."/>
            <person name="Hildebrand F."/>
            <person name="Pallen M.J."/>
        </authorList>
    </citation>
    <scope>NUCLEOTIDE SEQUENCE</scope>
    <source>
        <strain evidence="7">ChiSxjej1B13-11762</strain>
    </source>
</reference>
<dbReference type="EMBL" id="DXGF01000141">
    <property type="protein sequence ID" value="HIW84270.1"/>
    <property type="molecule type" value="Genomic_DNA"/>
</dbReference>